<feature type="region of interest" description="Disordered" evidence="5">
    <location>
        <begin position="403"/>
        <end position="459"/>
    </location>
</feature>
<accession>A0A9W8IY66</accession>
<dbReference type="Proteomes" id="UP001140091">
    <property type="component" value="Unassembled WGS sequence"/>
</dbReference>
<name>A0A9W8IY66_9AGAR</name>
<evidence type="ECO:0000256" key="1">
    <source>
        <dbReference type="ARBA" id="ARBA00022723"/>
    </source>
</evidence>
<evidence type="ECO:0000256" key="5">
    <source>
        <dbReference type="SAM" id="MobiDB-lite"/>
    </source>
</evidence>
<feature type="compositionally biased region" description="Low complexity" evidence="5">
    <location>
        <begin position="38"/>
        <end position="48"/>
    </location>
</feature>
<dbReference type="InterPro" id="IPR051580">
    <property type="entry name" value="ZnF-Chromatin_assoc"/>
</dbReference>
<dbReference type="EMBL" id="JANBPK010001204">
    <property type="protein sequence ID" value="KAJ2924810.1"/>
    <property type="molecule type" value="Genomic_DNA"/>
</dbReference>
<dbReference type="PANTHER" id="PTHR23057">
    <property type="entry name" value="JUXTAPOSED WITH ANOTHER ZINC FINGER PROTEIN 1"/>
    <property type="match status" value="1"/>
</dbReference>
<keyword evidence="3" id="KW-0863">Zinc-finger</keyword>
<dbReference type="PANTHER" id="PTHR23057:SF0">
    <property type="entry name" value="JUXTAPOSED WITH ANOTHER ZINC FINGER PROTEIN 1"/>
    <property type="match status" value="1"/>
</dbReference>
<dbReference type="GO" id="GO:0008270">
    <property type="term" value="F:zinc ion binding"/>
    <property type="evidence" value="ECO:0007669"/>
    <property type="project" value="UniProtKB-KW"/>
</dbReference>
<comment type="caution">
    <text evidence="6">The sequence shown here is derived from an EMBL/GenBank/DDBJ whole genome shotgun (WGS) entry which is preliminary data.</text>
</comment>
<sequence length="638" mass="66721">MDVSASDPQVLRSPITLKPSLPPVLFPSPPSPSPSSPSPGGTRASSPSLDNIDMPSSIISFGTYTGVAPDITQAFVLHTHEDFVRITSIERQVCSNYVCCGVHLVDFHALINHFEEKHVSVVAPNGKRIYPPERLKPANPPPANSNPPPSPSSSSLSSSRSSSVASSPPNTPQTPASLPLGFSAPAVQVAAAAEVEYNPYMGLALSVPPSSIPPNQRFPESSDVISAFGPEYDFSKDYAYYEQSYAERIHRLHEREQREKEERERETRIKVEQAAPTSSFAQEEEEGMSDDSAVPSLHFDSSSPEFSQKPVAIASSSTKKKGSPKARREGSESPGGEGSTVSNNGGKVVKPKLKLASTSNGAAGGNPISAGGRKREKMFKCPSYLNPNGLKYHLEKGTCKFDYPVNGATSASAGASPLDGPAESATTPSSPQLQPPSSTSNPVPQSSATPAPSDQPPVSTLPVSLNLSASCTFQYASAPIYPALLTSNAPSSSVSHLQFHSASTSLAAPAARYPASAFNAEMFRSALMSHQAQAAARVPSSQGPDHPSDEPGVPDHDAGDGTSAAAGDRDEGPASISTTTSPLTTAGTTSVPVPDQLLTGPVQNVVDQQRSGDGVRDAAQSRFLHVLGRGHGQVSSSL</sequence>
<keyword evidence="7" id="KW-1185">Reference proteome</keyword>
<gene>
    <name evidence="6" type="ORF">H1R20_g12300</name>
</gene>
<evidence type="ECO:0000313" key="6">
    <source>
        <dbReference type="EMBL" id="KAJ2924810.1"/>
    </source>
</evidence>
<organism evidence="6 7">
    <name type="scientific">Candolleomyces eurysporus</name>
    <dbReference type="NCBI Taxonomy" id="2828524"/>
    <lineage>
        <taxon>Eukaryota</taxon>
        <taxon>Fungi</taxon>
        <taxon>Dikarya</taxon>
        <taxon>Basidiomycota</taxon>
        <taxon>Agaricomycotina</taxon>
        <taxon>Agaricomycetes</taxon>
        <taxon>Agaricomycetidae</taxon>
        <taxon>Agaricales</taxon>
        <taxon>Agaricineae</taxon>
        <taxon>Psathyrellaceae</taxon>
        <taxon>Candolleomyces</taxon>
    </lineage>
</organism>
<feature type="compositionally biased region" description="Polar residues" evidence="5">
    <location>
        <begin position="601"/>
        <end position="611"/>
    </location>
</feature>
<protein>
    <submittedName>
        <fullName evidence="6">Uncharacterized protein</fullName>
    </submittedName>
</protein>
<feature type="region of interest" description="Disordered" evidence="5">
    <location>
        <begin position="130"/>
        <end position="177"/>
    </location>
</feature>
<reference evidence="6" key="1">
    <citation type="submission" date="2022-06" db="EMBL/GenBank/DDBJ databases">
        <title>Genome Sequence of Candolleomyces eurysporus.</title>
        <authorList>
            <person name="Buettner E."/>
        </authorList>
    </citation>
    <scope>NUCLEOTIDE SEQUENCE</scope>
    <source>
        <strain evidence="6">VTCC 930004</strain>
    </source>
</reference>
<feature type="compositionally biased region" description="Basic and acidic residues" evidence="5">
    <location>
        <begin position="252"/>
        <end position="271"/>
    </location>
</feature>
<keyword evidence="1" id="KW-0479">Metal-binding</keyword>
<feature type="compositionally biased region" description="Low complexity" evidence="5">
    <location>
        <begin position="575"/>
        <end position="590"/>
    </location>
</feature>
<evidence type="ECO:0000256" key="3">
    <source>
        <dbReference type="ARBA" id="ARBA00022771"/>
    </source>
</evidence>
<feature type="compositionally biased region" description="Polar residues" evidence="5">
    <location>
        <begin position="443"/>
        <end position="459"/>
    </location>
</feature>
<feature type="compositionally biased region" description="Pro residues" evidence="5">
    <location>
        <begin position="20"/>
        <end position="37"/>
    </location>
</feature>
<evidence type="ECO:0000313" key="7">
    <source>
        <dbReference type="Proteomes" id="UP001140091"/>
    </source>
</evidence>
<dbReference type="OrthoDB" id="3269380at2759"/>
<proteinExistence type="predicted"/>
<feature type="compositionally biased region" description="Basic and acidic residues" evidence="5">
    <location>
        <begin position="546"/>
        <end position="559"/>
    </location>
</feature>
<feature type="region of interest" description="Disordered" evidence="5">
    <location>
        <begin position="531"/>
        <end position="617"/>
    </location>
</feature>
<feature type="compositionally biased region" description="Low complexity" evidence="5">
    <location>
        <begin position="426"/>
        <end position="442"/>
    </location>
</feature>
<evidence type="ECO:0000256" key="2">
    <source>
        <dbReference type="ARBA" id="ARBA00022737"/>
    </source>
</evidence>
<feature type="compositionally biased region" description="Low complexity" evidence="5">
    <location>
        <begin position="152"/>
        <end position="168"/>
    </location>
</feature>
<dbReference type="GO" id="GO:0005634">
    <property type="term" value="C:nucleus"/>
    <property type="evidence" value="ECO:0007669"/>
    <property type="project" value="TreeGrafter"/>
</dbReference>
<feature type="region of interest" description="Disordered" evidence="5">
    <location>
        <begin position="1"/>
        <end position="51"/>
    </location>
</feature>
<dbReference type="AlphaFoldDB" id="A0A9W8IY66"/>
<feature type="compositionally biased region" description="Pro residues" evidence="5">
    <location>
        <begin position="138"/>
        <end position="151"/>
    </location>
</feature>
<feature type="non-terminal residue" evidence="6">
    <location>
        <position position="638"/>
    </location>
</feature>
<keyword evidence="2" id="KW-0677">Repeat</keyword>
<evidence type="ECO:0000256" key="4">
    <source>
        <dbReference type="ARBA" id="ARBA00022833"/>
    </source>
</evidence>
<keyword evidence="4" id="KW-0862">Zinc</keyword>
<feature type="region of interest" description="Disordered" evidence="5">
    <location>
        <begin position="252"/>
        <end position="376"/>
    </location>
</feature>